<comment type="caution">
    <text evidence="10">The sequence shown here is derived from an EMBL/GenBank/DDBJ whole genome shotgun (WGS) entry which is preliminary data.</text>
</comment>
<comment type="catalytic activity">
    <reaction evidence="8">
        <text>arsenic triglutathione + 3 [thioredoxin]-dithiol + 3 S-adenosyl-L-methionine = trimethylarsine + 3 [thioredoxin]-disulfide + 3 glutathione + 3 S-adenosyl-L-homocysteine + 3 H(+)</text>
        <dbReference type="Rhea" id="RHEA:69432"/>
        <dbReference type="Rhea" id="RHEA-COMP:10698"/>
        <dbReference type="Rhea" id="RHEA-COMP:10700"/>
        <dbReference type="ChEBI" id="CHEBI:15378"/>
        <dbReference type="ChEBI" id="CHEBI:27130"/>
        <dbReference type="ChEBI" id="CHEBI:29950"/>
        <dbReference type="ChEBI" id="CHEBI:50058"/>
        <dbReference type="ChEBI" id="CHEBI:57856"/>
        <dbReference type="ChEBI" id="CHEBI:57925"/>
        <dbReference type="ChEBI" id="CHEBI:59789"/>
        <dbReference type="ChEBI" id="CHEBI:183640"/>
        <dbReference type="EC" id="2.1.1.137"/>
    </reaction>
</comment>
<evidence type="ECO:0000256" key="7">
    <source>
        <dbReference type="ARBA" id="ARBA00047943"/>
    </source>
</evidence>
<dbReference type="InterPro" id="IPR026669">
    <property type="entry name" value="Arsenite_MeTrfase-like"/>
</dbReference>
<evidence type="ECO:0000313" key="11">
    <source>
        <dbReference type="Proteomes" id="UP000782241"/>
    </source>
</evidence>
<comment type="catalytic activity">
    <reaction evidence="6">
        <text>arsenic triglutathione + [thioredoxin]-dithiol + S-adenosyl-L-methionine + 2 H2O = methylarsonous acid + [thioredoxin]-disulfide + 3 glutathione + S-adenosyl-L-homocysteine + H(+)</text>
        <dbReference type="Rhea" id="RHEA:69460"/>
        <dbReference type="Rhea" id="RHEA-COMP:10698"/>
        <dbReference type="Rhea" id="RHEA-COMP:10700"/>
        <dbReference type="ChEBI" id="CHEBI:15377"/>
        <dbReference type="ChEBI" id="CHEBI:15378"/>
        <dbReference type="ChEBI" id="CHEBI:17826"/>
        <dbReference type="ChEBI" id="CHEBI:29950"/>
        <dbReference type="ChEBI" id="CHEBI:50058"/>
        <dbReference type="ChEBI" id="CHEBI:57856"/>
        <dbReference type="ChEBI" id="CHEBI:57925"/>
        <dbReference type="ChEBI" id="CHEBI:59789"/>
        <dbReference type="ChEBI" id="CHEBI:183640"/>
        <dbReference type="EC" id="2.1.1.137"/>
    </reaction>
</comment>
<evidence type="ECO:0000256" key="1">
    <source>
        <dbReference type="ARBA" id="ARBA00022679"/>
    </source>
</evidence>
<comment type="catalytic activity">
    <reaction evidence="7">
        <text>arsenic triglutathione + 2 [thioredoxin]-dithiol + 2 S-adenosyl-L-methionine + H2O = dimethylarsinous acid + 2 [thioredoxin]-disulfide + 3 glutathione + 2 S-adenosyl-L-homocysteine + 2 H(+)</text>
        <dbReference type="Rhea" id="RHEA:69464"/>
        <dbReference type="Rhea" id="RHEA-COMP:10698"/>
        <dbReference type="Rhea" id="RHEA-COMP:10700"/>
        <dbReference type="ChEBI" id="CHEBI:15377"/>
        <dbReference type="ChEBI" id="CHEBI:15378"/>
        <dbReference type="ChEBI" id="CHEBI:23808"/>
        <dbReference type="ChEBI" id="CHEBI:29950"/>
        <dbReference type="ChEBI" id="CHEBI:50058"/>
        <dbReference type="ChEBI" id="CHEBI:57856"/>
        <dbReference type="ChEBI" id="CHEBI:57925"/>
        <dbReference type="ChEBI" id="CHEBI:59789"/>
        <dbReference type="ChEBI" id="CHEBI:183640"/>
        <dbReference type="EC" id="2.1.1.137"/>
    </reaction>
</comment>
<evidence type="ECO:0000256" key="3">
    <source>
        <dbReference type="ARBA" id="ARBA00034487"/>
    </source>
</evidence>
<keyword evidence="2" id="KW-0949">S-adenosyl-L-methionine</keyword>
<protein>
    <recommendedName>
        <fullName evidence="5">Arsenite methyltransferase</fullName>
        <ecNumber evidence="4">2.1.1.137</ecNumber>
    </recommendedName>
</protein>
<evidence type="ECO:0000313" key="10">
    <source>
        <dbReference type="EMBL" id="KAG5660914.1"/>
    </source>
</evidence>
<comment type="similarity">
    <text evidence="3">Belongs to the methyltransferase superfamily. Arsenite methyltransferase family.</text>
</comment>
<feature type="domain" description="Methyltransferase" evidence="9">
    <location>
        <begin position="64"/>
        <end position="206"/>
    </location>
</feature>
<evidence type="ECO:0000256" key="2">
    <source>
        <dbReference type="ARBA" id="ARBA00022691"/>
    </source>
</evidence>
<dbReference type="InterPro" id="IPR025714">
    <property type="entry name" value="Methyltranfer_dom"/>
</dbReference>
<dbReference type="Gene3D" id="3.40.50.150">
    <property type="entry name" value="Vaccinia Virus protein VP39"/>
    <property type="match status" value="1"/>
</dbReference>
<dbReference type="PANTHER" id="PTHR43675">
    <property type="entry name" value="ARSENITE METHYLTRANSFERASE"/>
    <property type="match status" value="1"/>
</dbReference>
<dbReference type="InterPro" id="IPR029063">
    <property type="entry name" value="SAM-dependent_MTases_sf"/>
</dbReference>
<evidence type="ECO:0000256" key="8">
    <source>
        <dbReference type="ARBA" id="ARBA00048428"/>
    </source>
</evidence>
<dbReference type="PANTHER" id="PTHR43675:SF8">
    <property type="entry name" value="ARSENITE METHYLTRANSFERASE"/>
    <property type="match status" value="1"/>
</dbReference>
<dbReference type="Pfam" id="PF13847">
    <property type="entry name" value="Methyltransf_31"/>
    <property type="match status" value="1"/>
</dbReference>
<dbReference type="Proteomes" id="UP000782241">
    <property type="component" value="Unassembled WGS sequence"/>
</dbReference>
<dbReference type="EC" id="2.1.1.137" evidence="4"/>
<keyword evidence="1" id="KW-0808">Transferase</keyword>
<organism evidence="10 11">
    <name type="scientific">Fusarium avenaceum</name>
    <dbReference type="NCBI Taxonomy" id="40199"/>
    <lineage>
        <taxon>Eukaryota</taxon>
        <taxon>Fungi</taxon>
        <taxon>Dikarya</taxon>
        <taxon>Ascomycota</taxon>
        <taxon>Pezizomycotina</taxon>
        <taxon>Sordariomycetes</taxon>
        <taxon>Hypocreomycetidae</taxon>
        <taxon>Hypocreales</taxon>
        <taxon>Nectriaceae</taxon>
        <taxon>Fusarium</taxon>
        <taxon>Fusarium tricinctum species complex</taxon>
    </lineage>
</organism>
<accession>A0A9P7KT58</accession>
<evidence type="ECO:0000256" key="5">
    <source>
        <dbReference type="ARBA" id="ARBA00034545"/>
    </source>
</evidence>
<reference evidence="10" key="1">
    <citation type="submission" date="2021-04" db="EMBL/GenBank/DDBJ databases">
        <title>Draft genome of Fusarium avenaceum strain F156N33, isolated from an atmospheric sample in Virginia.</title>
        <authorList>
            <person name="Yang S."/>
            <person name="Vinatzer B.A."/>
            <person name="Coleman J."/>
        </authorList>
    </citation>
    <scope>NUCLEOTIDE SEQUENCE</scope>
    <source>
        <strain evidence="10">F156N33</strain>
    </source>
</reference>
<dbReference type="CDD" id="cd02440">
    <property type="entry name" value="AdoMet_MTases"/>
    <property type="match status" value="1"/>
</dbReference>
<dbReference type="EMBL" id="JAGPUO010000008">
    <property type="protein sequence ID" value="KAG5660914.1"/>
    <property type="molecule type" value="Genomic_DNA"/>
</dbReference>
<evidence type="ECO:0000256" key="6">
    <source>
        <dbReference type="ARBA" id="ARBA00047941"/>
    </source>
</evidence>
<dbReference type="AlphaFoldDB" id="A0A9P7KT58"/>
<evidence type="ECO:0000256" key="4">
    <source>
        <dbReference type="ARBA" id="ARBA00034521"/>
    </source>
</evidence>
<sequence>MNSEYIYAKVSERYGSAAKGSDAKYSNTVAKAFGYSEEELASIPKDANLGLSCGTPLATATLREGEVVIDLGSGAGLDVFLSAKKVGPSGKAIGDMLAKAMALKADHNMNNVEFVESRITNIALEDNIADCIISNCVINLVPRDEKQQVFNEIFRLLKPGGRVAISDILAKKPVSDHIKNSMALYVGCIAGASQVFEYEQYVRNAGFEDPLIADTGSDLNVYLDDSAGGCCSATKTMASDLNGEDLNDWFGSFTIYGIKKTSLQTLQDYSLSPEPIQTLITTATMVSLSYVIYALSAIASVQACKKTCTATGDSGTTCSYSCSQVCSSISANSARNTFLAALQNGGNSCSAVGTSGVQCRKTSKFGSCYDHYWSCGSGC</sequence>
<proteinExistence type="inferred from homology"/>
<dbReference type="GO" id="GO:0030791">
    <property type="term" value="F:arsenite methyltransferase activity"/>
    <property type="evidence" value="ECO:0007669"/>
    <property type="project" value="UniProtKB-EC"/>
</dbReference>
<dbReference type="SUPFAM" id="SSF53335">
    <property type="entry name" value="S-adenosyl-L-methionine-dependent methyltransferases"/>
    <property type="match status" value="1"/>
</dbReference>
<name>A0A9P7KT58_9HYPO</name>
<gene>
    <name evidence="10" type="ORF">KAF25_002557</name>
</gene>
<keyword evidence="11" id="KW-1185">Reference proteome</keyword>
<evidence type="ECO:0000259" key="9">
    <source>
        <dbReference type="Pfam" id="PF13847"/>
    </source>
</evidence>